<dbReference type="RefSeq" id="WP_128093233.1">
    <property type="nucleotide sequence ID" value="NZ_JBHEEN010000002.1"/>
</dbReference>
<dbReference type="EMBL" id="VZPE01000001">
    <property type="protein sequence ID" value="KAB0573119.1"/>
    <property type="molecule type" value="Genomic_DNA"/>
</dbReference>
<reference evidence="1" key="1">
    <citation type="submission" date="2019-09" db="EMBL/GenBank/DDBJ databases">
        <title>Draft genome sequences of 48 bacterial type strains from the CCUG.</title>
        <authorList>
            <person name="Tunovic T."/>
            <person name="Pineiro-Iglesias B."/>
            <person name="Unosson C."/>
            <person name="Inganas E."/>
            <person name="Ohlen M."/>
            <person name="Cardew S."/>
            <person name="Jensie-Markopoulos S."/>
            <person name="Salva-Serra F."/>
            <person name="Jaen-Luchoro D."/>
            <person name="Karlsson R."/>
            <person name="Svensson-Stadler L."/>
            <person name="Chun J."/>
            <person name="Moore E."/>
        </authorList>
    </citation>
    <scope>NUCLEOTIDE SEQUENCE</scope>
    <source>
        <strain evidence="1">CCUG 50899</strain>
    </source>
</reference>
<accession>A0A643F6T3</accession>
<dbReference type="AlphaFoldDB" id="A0A643F6T3"/>
<sequence>MAEAEVSLRLAEYLSELDGFAGHVDVAIDGASVSVGGAIVFEISAYLQSQGWMKIEGLPKSKNDWTGIYKRASATLRVHSRSGIGDVVASIDGRMIIAECKKGPLVTKPGSPERPLLNNALGQALLINASDTDIVVAAVPDSPAFRKLAEVWRERPRLKRAGIQIVLVNRDGSVAGLTIKASQK</sequence>
<evidence type="ECO:0000313" key="1">
    <source>
        <dbReference type="EMBL" id="KAB0573119.1"/>
    </source>
</evidence>
<proteinExistence type="predicted"/>
<comment type="caution">
    <text evidence="1">The sequence shown here is derived from an EMBL/GenBank/DDBJ whole genome shotgun (WGS) entry which is preliminary data.</text>
</comment>
<gene>
    <name evidence="1" type="ORF">F7Q93_01055</name>
</gene>
<protein>
    <submittedName>
        <fullName evidence="1">Uncharacterized protein</fullName>
    </submittedName>
</protein>
<name>A0A643F6T3_9HYPH</name>
<organism evidence="1">
    <name type="scientific">Brucella pituitosa</name>
    <dbReference type="NCBI Taxonomy" id="571256"/>
    <lineage>
        <taxon>Bacteria</taxon>
        <taxon>Pseudomonadati</taxon>
        <taxon>Pseudomonadota</taxon>
        <taxon>Alphaproteobacteria</taxon>
        <taxon>Hyphomicrobiales</taxon>
        <taxon>Brucellaceae</taxon>
        <taxon>Brucella/Ochrobactrum group</taxon>
        <taxon>Brucella</taxon>
    </lineage>
</organism>